<name>A0ABN9VHU8_9DINO</name>
<sequence length="301" mass="33548">MRCLFGEVMAGNYMVRNTAFARAFLRRWAWYNTVMPRGGFSSSDNGAIHLLVMETVQVEGYDRCFNLYRKLDRGVNDLSKYWEFVKCTHGAIGPPRAWQMKSGSLIVWPRLQFFVVDGMFVNKLASDDIGPVMHHGIKDAKDVTTHYWKDLRSCSLNAANVTVSASDLGQEFLKLARNYPEHYRQGNGCRQCADAASPHSRARPWRTRRRTSSWACRGGPARAPPRCRRRCRTAVRARGATLHLGAAAAGRLGAGPQFPRSFHGATGATRAAGAALRAAAPRCRLCGAMSALRRRPRFWGG</sequence>
<dbReference type="InterPro" id="IPR004988">
    <property type="entry name" value="DUF273"/>
</dbReference>
<evidence type="ECO:0008006" key="3">
    <source>
        <dbReference type="Google" id="ProtNLM"/>
    </source>
</evidence>
<feature type="non-terminal residue" evidence="1">
    <location>
        <position position="301"/>
    </location>
</feature>
<protein>
    <recommendedName>
        <fullName evidence="3">Protein xylosyltransferase</fullName>
    </recommendedName>
</protein>
<dbReference type="PANTHER" id="PTHR31562:SF2">
    <property type="entry name" value="NUCLEOTIDE-DIPHOSPHO-SUGAR TRANSFERASE"/>
    <property type="match status" value="1"/>
</dbReference>
<evidence type="ECO:0000313" key="2">
    <source>
        <dbReference type="Proteomes" id="UP001189429"/>
    </source>
</evidence>
<dbReference type="EMBL" id="CAUYUJ010017054">
    <property type="protein sequence ID" value="CAK0871263.1"/>
    <property type="molecule type" value="Genomic_DNA"/>
</dbReference>
<dbReference type="Pfam" id="PF03314">
    <property type="entry name" value="DUF273"/>
    <property type="match status" value="1"/>
</dbReference>
<proteinExistence type="predicted"/>
<comment type="caution">
    <text evidence="1">The sequence shown here is derived from an EMBL/GenBank/DDBJ whole genome shotgun (WGS) entry which is preliminary data.</text>
</comment>
<accession>A0ABN9VHU8</accession>
<organism evidence="1 2">
    <name type="scientific">Prorocentrum cordatum</name>
    <dbReference type="NCBI Taxonomy" id="2364126"/>
    <lineage>
        <taxon>Eukaryota</taxon>
        <taxon>Sar</taxon>
        <taxon>Alveolata</taxon>
        <taxon>Dinophyceae</taxon>
        <taxon>Prorocentrales</taxon>
        <taxon>Prorocentraceae</taxon>
        <taxon>Prorocentrum</taxon>
    </lineage>
</organism>
<reference evidence="1" key="1">
    <citation type="submission" date="2023-10" db="EMBL/GenBank/DDBJ databases">
        <authorList>
            <person name="Chen Y."/>
            <person name="Shah S."/>
            <person name="Dougan E. K."/>
            <person name="Thang M."/>
            <person name="Chan C."/>
        </authorList>
    </citation>
    <scope>NUCLEOTIDE SEQUENCE [LARGE SCALE GENOMIC DNA]</scope>
</reference>
<keyword evidence="2" id="KW-1185">Reference proteome</keyword>
<dbReference type="PANTHER" id="PTHR31562">
    <property type="entry name" value="PROTEIN CBG18972"/>
    <property type="match status" value="1"/>
</dbReference>
<evidence type="ECO:0000313" key="1">
    <source>
        <dbReference type="EMBL" id="CAK0871263.1"/>
    </source>
</evidence>
<gene>
    <name evidence="1" type="ORF">PCOR1329_LOCUS57155</name>
</gene>
<dbReference type="Proteomes" id="UP001189429">
    <property type="component" value="Unassembled WGS sequence"/>
</dbReference>